<dbReference type="Proteomes" id="UP000015559">
    <property type="component" value="Chromosome"/>
</dbReference>
<dbReference type="EMBL" id="AP013066">
    <property type="protein sequence ID" value="BAN34882.1"/>
    <property type="molecule type" value="Genomic_DNA"/>
</dbReference>
<keyword evidence="6" id="KW-1185">Reference proteome</keyword>
<dbReference type="InterPro" id="IPR029787">
    <property type="entry name" value="Nucleotide_cyclase"/>
</dbReference>
<dbReference type="SUPFAM" id="SSF55073">
    <property type="entry name" value="Nucleotide cyclase"/>
    <property type="match status" value="1"/>
</dbReference>
<dbReference type="RefSeq" id="WP_009206168.1">
    <property type="nucleotide sequence ID" value="NC_022357.1"/>
</dbReference>
<evidence type="ECO:0000256" key="3">
    <source>
        <dbReference type="SAM" id="Coils"/>
    </source>
</evidence>
<protein>
    <recommendedName>
        <fullName evidence="1">diguanylate cyclase</fullName>
        <ecNumber evidence="1">2.7.7.65</ecNumber>
    </recommendedName>
</protein>
<dbReference type="HOGENOM" id="CLU_000445_11_4_4"/>
<dbReference type="EC" id="2.7.7.65" evidence="1"/>
<dbReference type="Gene3D" id="3.30.70.270">
    <property type="match status" value="1"/>
</dbReference>
<dbReference type="NCBIfam" id="TIGR00254">
    <property type="entry name" value="GGDEF"/>
    <property type="match status" value="1"/>
</dbReference>
<evidence type="ECO:0000256" key="1">
    <source>
        <dbReference type="ARBA" id="ARBA00012528"/>
    </source>
</evidence>
<name>S6B2I2_SULDS</name>
<dbReference type="CDD" id="cd01949">
    <property type="entry name" value="GGDEF"/>
    <property type="match status" value="1"/>
</dbReference>
<feature type="coiled-coil region" evidence="3">
    <location>
        <begin position="121"/>
        <end position="155"/>
    </location>
</feature>
<evidence type="ECO:0000313" key="6">
    <source>
        <dbReference type="Proteomes" id="UP000015559"/>
    </source>
</evidence>
<feature type="domain" description="GGDEF" evidence="4">
    <location>
        <begin position="183"/>
        <end position="313"/>
    </location>
</feature>
<evidence type="ECO:0000313" key="5">
    <source>
        <dbReference type="EMBL" id="BAN34882.1"/>
    </source>
</evidence>
<dbReference type="STRING" id="1163617.SCD_n01043"/>
<proteinExistence type="predicted"/>
<evidence type="ECO:0000256" key="2">
    <source>
        <dbReference type="ARBA" id="ARBA00034247"/>
    </source>
</evidence>
<accession>S6B2I2</accession>
<dbReference type="GO" id="GO:0052621">
    <property type="term" value="F:diguanylate cyclase activity"/>
    <property type="evidence" value="ECO:0007669"/>
    <property type="project" value="UniProtKB-EC"/>
</dbReference>
<evidence type="ECO:0000259" key="4">
    <source>
        <dbReference type="PROSITE" id="PS50887"/>
    </source>
</evidence>
<sequence>MSDAGEILIPSWAMGLHAIALAVLDDEGRIIESNQGFLSVTAEAKVEGSSVRLAKPDMAALSKAEVGLNGKVYTGALVFAVLTGSSDGWGALSGSVYRAGSGWLLAAEVGISAYPQLNGVIERLGRDLEDTERTLARRNQALQKALEEVELLKRQDTLTGLANRRSLDDRITEEIGRWERYRRPLGLILMEMDDFGGVNENYGREVGDELLHHVATVITHSVRTTDLAARYGGLEFAMLLPETNEMGALIVAERLRMELEGQFILPMTRPLTASFGVAMLLPGESRQELCARAGRAVGYSKKNGRNCVTMAGVISECDQLYGVAPQGTQGTDKNV</sequence>
<dbReference type="PROSITE" id="PS50887">
    <property type="entry name" value="GGDEF"/>
    <property type="match status" value="1"/>
</dbReference>
<dbReference type="Pfam" id="PF00990">
    <property type="entry name" value="GGDEF"/>
    <property type="match status" value="1"/>
</dbReference>
<dbReference type="OrthoDB" id="9813903at2"/>
<organism evidence="5 6">
    <name type="scientific">Sulfuricella denitrificans (strain DSM 22764 / NBRC 105220 / skB26)</name>
    <dbReference type="NCBI Taxonomy" id="1163617"/>
    <lineage>
        <taxon>Bacteria</taxon>
        <taxon>Pseudomonadati</taxon>
        <taxon>Pseudomonadota</taxon>
        <taxon>Betaproteobacteria</taxon>
        <taxon>Nitrosomonadales</taxon>
        <taxon>Sulfuricellaceae</taxon>
        <taxon>Sulfuricella</taxon>
    </lineage>
</organism>
<dbReference type="InterPro" id="IPR000160">
    <property type="entry name" value="GGDEF_dom"/>
</dbReference>
<reference evidence="5 6" key="1">
    <citation type="journal article" date="2012" name="Appl. Environ. Microbiol.">
        <title>Draft genome sequence of a psychrotolerant sulfur-oxidizing bacterium, Sulfuricella denitrificans skB26, and proteomic insights into cold adaptation.</title>
        <authorList>
            <person name="Watanabe T."/>
            <person name="Kojima H."/>
            <person name="Fukui M."/>
        </authorList>
    </citation>
    <scope>NUCLEOTIDE SEQUENCE [LARGE SCALE GENOMIC DNA]</scope>
    <source>
        <strain evidence="6">skB26</strain>
    </source>
</reference>
<dbReference type="PANTHER" id="PTHR45138">
    <property type="entry name" value="REGULATORY COMPONENTS OF SENSORY TRANSDUCTION SYSTEM"/>
    <property type="match status" value="1"/>
</dbReference>
<dbReference type="AlphaFoldDB" id="S6B2I2"/>
<dbReference type="SMART" id="SM00267">
    <property type="entry name" value="GGDEF"/>
    <property type="match status" value="1"/>
</dbReference>
<dbReference type="KEGG" id="sdr:SCD_n01043"/>
<dbReference type="eggNOG" id="COG3706">
    <property type="taxonomic scope" value="Bacteria"/>
</dbReference>
<comment type="catalytic activity">
    <reaction evidence="2">
        <text>2 GTP = 3',3'-c-di-GMP + 2 diphosphate</text>
        <dbReference type="Rhea" id="RHEA:24898"/>
        <dbReference type="ChEBI" id="CHEBI:33019"/>
        <dbReference type="ChEBI" id="CHEBI:37565"/>
        <dbReference type="ChEBI" id="CHEBI:58805"/>
        <dbReference type="EC" id="2.7.7.65"/>
    </reaction>
</comment>
<dbReference type="InterPro" id="IPR050469">
    <property type="entry name" value="Diguanylate_Cyclase"/>
</dbReference>
<keyword evidence="3" id="KW-0175">Coiled coil</keyword>
<dbReference type="PANTHER" id="PTHR45138:SF9">
    <property type="entry name" value="DIGUANYLATE CYCLASE DGCM-RELATED"/>
    <property type="match status" value="1"/>
</dbReference>
<gene>
    <name evidence="5" type="ORF">SCD_n01043</name>
</gene>
<dbReference type="InterPro" id="IPR043128">
    <property type="entry name" value="Rev_trsase/Diguanyl_cyclase"/>
</dbReference>